<keyword evidence="2" id="KW-1185">Reference proteome</keyword>
<organism evidence="1 2">
    <name type="scientific">Povalibacter uvarum</name>
    <dbReference type="NCBI Taxonomy" id="732238"/>
    <lineage>
        <taxon>Bacteria</taxon>
        <taxon>Pseudomonadati</taxon>
        <taxon>Pseudomonadota</taxon>
        <taxon>Gammaproteobacteria</taxon>
        <taxon>Steroidobacterales</taxon>
        <taxon>Steroidobacteraceae</taxon>
        <taxon>Povalibacter</taxon>
    </lineage>
</organism>
<dbReference type="AlphaFoldDB" id="A0A841HMB5"/>
<dbReference type="EMBL" id="JACHHZ010000003">
    <property type="protein sequence ID" value="MBB6093744.1"/>
    <property type="molecule type" value="Genomic_DNA"/>
</dbReference>
<comment type="caution">
    <text evidence="1">The sequence shown here is derived from an EMBL/GenBank/DDBJ whole genome shotgun (WGS) entry which is preliminary data.</text>
</comment>
<evidence type="ECO:0000313" key="1">
    <source>
        <dbReference type="EMBL" id="MBB6093744.1"/>
    </source>
</evidence>
<name>A0A841HMB5_9GAMM</name>
<sequence length="264" mass="28208">MKAVIVHSNAAAIEKDWANQFAGLDAAVKADFASVVDWQERVNRVFTIGAITWSGIVEAVSKAAAAAGSGGVVVIASGHGGSVPGDDSAGIVNWDASDGDVARDWSAAKVAKGLFWDEVIMGYTDPIPNGNPPTRKAEDEQAVRQKKSNAAMAQKRLDAFDALMKIKQALTSNSVKRLTFTVCTAGRATKFMDRMAKHLQTDVACFKSKTLVFDDATFKFKPGKARLVMESDKAKDGVGTNTREARVFSPNLDNPALAYVAKKP</sequence>
<gene>
    <name evidence="1" type="ORF">HNQ60_002625</name>
</gene>
<proteinExistence type="predicted"/>
<dbReference type="Proteomes" id="UP000588068">
    <property type="component" value="Unassembled WGS sequence"/>
</dbReference>
<dbReference type="RefSeq" id="WP_184332420.1">
    <property type="nucleotide sequence ID" value="NZ_JACHHZ010000003.1"/>
</dbReference>
<reference evidence="1 2" key="1">
    <citation type="submission" date="2020-08" db="EMBL/GenBank/DDBJ databases">
        <title>Genomic Encyclopedia of Type Strains, Phase IV (KMG-IV): sequencing the most valuable type-strain genomes for metagenomic binning, comparative biology and taxonomic classification.</title>
        <authorList>
            <person name="Goeker M."/>
        </authorList>
    </citation>
    <scope>NUCLEOTIDE SEQUENCE [LARGE SCALE GENOMIC DNA]</scope>
    <source>
        <strain evidence="1 2">DSM 26723</strain>
    </source>
</reference>
<accession>A0A841HMB5</accession>
<evidence type="ECO:0000313" key="2">
    <source>
        <dbReference type="Proteomes" id="UP000588068"/>
    </source>
</evidence>
<protein>
    <submittedName>
        <fullName evidence="1">Uncharacterized protein</fullName>
    </submittedName>
</protein>